<dbReference type="AlphaFoldDB" id="A0A9X2JK33"/>
<feature type="coiled-coil region" evidence="9">
    <location>
        <begin position="19"/>
        <end position="108"/>
    </location>
</feature>
<keyword evidence="11" id="KW-1185">Reference proteome</keyword>
<dbReference type="SUPFAM" id="SSF47928">
    <property type="entry name" value="N-terminal domain of the delta subunit of the F1F0-ATP synthase"/>
    <property type="match status" value="1"/>
</dbReference>
<comment type="similarity">
    <text evidence="8">Belongs to the ATPase delta chain family.</text>
</comment>
<organism evidence="10 11">
    <name type="scientific">Ligilactobacillus ubinensis</name>
    <dbReference type="NCBI Taxonomy" id="2876789"/>
    <lineage>
        <taxon>Bacteria</taxon>
        <taxon>Bacillati</taxon>
        <taxon>Bacillota</taxon>
        <taxon>Bacilli</taxon>
        <taxon>Lactobacillales</taxon>
        <taxon>Lactobacillaceae</taxon>
        <taxon>Ligilactobacillus</taxon>
    </lineage>
</organism>
<evidence type="ECO:0000256" key="6">
    <source>
        <dbReference type="ARBA" id="ARBA00023196"/>
    </source>
</evidence>
<dbReference type="InterPro" id="IPR026015">
    <property type="entry name" value="ATP_synth_OSCP/delta_N_sf"/>
</dbReference>
<dbReference type="Pfam" id="PF00213">
    <property type="entry name" value="OSCP"/>
    <property type="match status" value="1"/>
</dbReference>
<comment type="function">
    <text evidence="8">This protein is part of the stalk that links CF(0) to CF(1). It either transmits conformational changes from CF(0) to CF(1) or is implicated in proton conduction.</text>
</comment>
<keyword evidence="2 8" id="KW-0813">Transport</keyword>
<keyword evidence="9" id="KW-0175">Coiled coil</keyword>
<protein>
    <recommendedName>
        <fullName evidence="8">ATP synthase subunit delta</fullName>
    </recommendedName>
    <alternativeName>
        <fullName evidence="8">ATP synthase F(1) sector subunit delta</fullName>
    </alternativeName>
    <alternativeName>
        <fullName evidence="8">F-type ATPase subunit delta</fullName>
        <shortName evidence="8">F-ATPase subunit delta</shortName>
    </alternativeName>
</protein>
<comment type="subcellular location">
    <subcellularLocation>
        <location evidence="8">Cell membrane</location>
        <topology evidence="8">Peripheral membrane protein</topology>
    </subcellularLocation>
    <subcellularLocation>
        <location evidence="1">Membrane</location>
    </subcellularLocation>
</comment>
<comment type="function">
    <text evidence="8">F(1)F(0) ATP synthase produces ATP from ADP in the presence of a proton or sodium gradient. F-type ATPases consist of two structural domains, F(1) containing the extramembraneous catalytic core and F(0) containing the membrane proton channel, linked together by a central stalk and a peripheral stalk. During catalysis, ATP synthesis in the catalytic domain of F(1) is coupled via a rotary mechanism of the central stalk subunits to proton translocation.</text>
</comment>
<proteinExistence type="inferred from homology"/>
<evidence type="ECO:0000313" key="10">
    <source>
        <dbReference type="EMBL" id="MCP0885958.1"/>
    </source>
</evidence>
<dbReference type="HAMAP" id="MF_01416">
    <property type="entry name" value="ATP_synth_delta_bact"/>
    <property type="match status" value="1"/>
</dbReference>
<evidence type="ECO:0000256" key="1">
    <source>
        <dbReference type="ARBA" id="ARBA00004370"/>
    </source>
</evidence>
<gene>
    <name evidence="8" type="primary">atpH</name>
    <name evidence="10" type="ORF">LB941_01235</name>
</gene>
<evidence type="ECO:0000256" key="9">
    <source>
        <dbReference type="SAM" id="Coils"/>
    </source>
</evidence>
<dbReference type="InterPro" id="IPR020781">
    <property type="entry name" value="ATPase_OSCP/d_CS"/>
</dbReference>
<keyword evidence="7 8" id="KW-0066">ATP synthesis</keyword>
<dbReference type="Proteomes" id="UP001139006">
    <property type="component" value="Unassembled WGS sequence"/>
</dbReference>
<dbReference type="Gene3D" id="1.10.520.20">
    <property type="entry name" value="N-terminal domain of the delta subunit of the F1F0-ATP synthase"/>
    <property type="match status" value="1"/>
</dbReference>
<keyword evidence="4 8" id="KW-0406">Ion transport</keyword>
<evidence type="ECO:0000256" key="8">
    <source>
        <dbReference type="HAMAP-Rule" id="MF_01416"/>
    </source>
</evidence>
<dbReference type="PROSITE" id="PS00389">
    <property type="entry name" value="ATPASE_DELTA"/>
    <property type="match status" value="1"/>
</dbReference>
<evidence type="ECO:0000256" key="5">
    <source>
        <dbReference type="ARBA" id="ARBA00023136"/>
    </source>
</evidence>
<evidence type="ECO:0000313" key="11">
    <source>
        <dbReference type="Proteomes" id="UP001139006"/>
    </source>
</evidence>
<evidence type="ECO:0000256" key="3">
    <source>
        <dbReference type="ARBA" id="ARBA00022781"/>
    </source>
</evidence>
<dbReference type="GO" id="GO:0045259">
    <property type="term" value="C:proton-transporting ATP synthase complex"/>
    <property type="evidence" value="ECO:0007669"/>
    <property type="project" value="UniProtKB-KW"/>
</dbReference>
<dbReference type="NCBIfam" id="TIGR01145">
    <property type="entry name" value="ATP_synt_delta"/>
    <property type="match status" value="1"/>
</dbReference>
<keyword evidence="5 8" id="KW-0472">Membrane</keyword>
<dbReference type="GO" id="GO:0046933">
    <property type="term" value="F:proton-transporting ATP synthase activity, rotational mechanism"/>
    <property type="evidence" value="ECO:0007669"/>
    <property type="project" value="UniProtKB-UniRule"/>
</dbReference>
<evidence type="ECO:0000256" key="4">
    <source>
        <dbReference type="ARBA" id="ARBA00023065"/>
    </source>
</evidence>
<keyword evidence="6 8" id="KW-0139">CF(1)</keyword>
<dbReference type="InterPro" id="IPR000711">
    <property type="entry name" value="ATPase_OSCP/dsu"/>
</dbReference>
<sequence>MALDNSTIAHRYSQALFEVAQEKKQLENISAELAEVKKGIATQPQFTVFMTSPSINYEAKLALLESLTKNASELTKNLLNMLFDYNRIANLNDVINEFNKLYDEFQKTVRVTVTTAIKLDDIQTKKLSDSFANIVNAKNVVVKPVVDSTIIGGVILQSNSYIYDGSIKTKIERIKRLLLK</sequence>
<evidence type="ECO:0000256" key="2">
    <source>
        <dbReference type="ARBA" id="ARBA00022448"/>
    </source>
</evidence>
<keyword evidence="3 8" id="KW-0375">Hydrogen ion transport</keyword>
<dbReference type="PRINTS" id="PR00125">
    <property type="entry name" value="ATPASEDELTA"/>
</dbReference>
<dbReference type="EMBL" id="JAIULA010000002">
    <property type="protein sequence ID" value="MCP0885958.1"/>
    <property type="molecule type" value="Genomic_DNA"/>
</dbReference>
<comment type="caution">
    <text evidence="10">The sequence shown here is derived from an EMBL/GenBank/DDBJ whole genome shotgun (WGS) entry which is preliminary data.</text>
</comment>
<dbReference type="GO" id="GO:0005886">
    <property type="term" value="C:plasma membrane"/>
    <property type="evidence" value="ECO:0007669"/>
    <property type="project" value="UniProtKB-SubCell"/>
</dbReference>
<dbReference type="PANTHER" id="PTHR11910">
    <property type="entry name" value="ATP SYNTHASE DELTA CHAIN"/>
    <property type="match status" value="1"/>
</dbReference>
<accession>A0A9X2JK33</accession>
<name>A0A9X2JK33_9LACO</name>
<keyword evidence="8" id="KW-1003">Cell membrane</keyword>
<dbReference type="RefSeq" id="WP_253358799.1">
    <property type="nucleotide sequence ID" value="NZ_JAIULA010000002.1"/>
</dbReference>
<reference evidence="10 11" key="1">
    <citation type="journal article" date="2023" name="Int. J. Syst. Evol. Microbiol.">
        <title>Ligilactobacillus ubinensis sp. nov., a novel species isolated from the wild ferment of a durian fruit (Durio zibethinus).</title>
        <authorList>
            <person name="Heng Y.C."/>
            <person name="Menon N."/>
            <person name="Chen B."/>
            <person name="Loo B.Z.L."/>
            <person name="Wong G.W.J."/>
            <person name="Lim A.C.H."/>
            <person name="Silvaraju S."/>
            <person name="Kittelmann S."/>
        </authorList>
    </citation>
    <scope>NUCLEOTIDE SEQUENCE [LARGE SCALE GENOMIC DNA]</scope>
    <source>
        <strain evidence="10 11">WILCCON 0076</strain>
    </source>
</reference>
<evidence type="ECO:0000256" key="7">
    <source>
        <dbReference type="ARBA" id="ARBA00023310"/>
    </source>
</evidence>